<dbReference type="EMBL" id="LAZR01000714">
    <property type="protein sequence ID" value="KKN59830.1"/>
    <property type="molecule type" value="Genomic_DNA"/>
</dbReference>
<gene>
    <name evidence="1" type="ORF">LCGC14_0538280</name>
</gene>
<reference evidence="1" key="1">
    <citation type="journal article" date="2015" name="Nature">
        <title>Complex archaea that bridge the gap between prokaryotes and eukaryotes.</title>
        <authorList>
            <person name="Spang A."/>
            <person name="Saw J.H."/>
            <person name="Jorgensen S.L."/>
            <person name="Zaremba-Niedzwiedzka K."/>
            <person name="Martijn J."/>
            <person name="Lind A.E."/>
            <person name="van Eijk R."/>
            <person name="Schleper C."/>
            <person name="Guy L."/>
            <person name="Ettema T.J."/>
        </authorList>
    </citation>
    <scope>NUCLEOTIDE SEQUENCE</scope>
</reference>
<accession>A0A0F9RTR3</accession>
<sequence>MEEPQLTPEEIEVYQEMQEDAAEDAAEDQIETQLDIQEELHGSQDMEEKQNQHSFLHTATFKDLNSLKTTFLSEEELGRSMFSVRFLLDMFSISNYYLDDLAKELGIENKIAQYFEEKVKNITDSGMSNKGFVMNLNVTKKMDIERKKMRINDSSIQNLQGGKKRRR</sequence>
<organism evidence="1">
    <name type="scientific">marine sediment metagenome</name>
    <dbReference type="NCBI Taxonomy" id="412755"/>
    <lineage>
        <taxon>unclassified sequences</taxon>
        <taxon>metagenomes</taxon>
        <taxon>ecological metagenomes</taxon>
    </lineage>
</organism>
<protein>
    <submittedName>
        <fullName evidence="1">Uncharacterized protein</fullName>
    </submittedName>
</protein>
<evidence type="ECO:0000313" key="1">
    <source>
        <dbReference type="EMBL" id="KKN59830.1"/>
    </source>
</evidence>
<proteinExistence type="predicted"/>
<comment type="caution">
    <text evidence="1">The sequence shown here is derived from an EMBL/GenBank/DDBJ whole genome shotgun (WGS) entry which is preliminary data.</text>
</comment>
<dbReference type="AlphaFoldDB" id="A0A0F9RTR3"/>
<name>A0A0F9RTR3_9ZZZZ</name>